<evidence type="ECO:0000313" key="2">
    <source>
        <dbReference type="Proteomes" id="UP001060215"/>
    </source>
</evidence>
<evidence type="ECO:0000313" key="1">
    <source>
        <dbReference type="EMBL" id="KAI7996098.1"/>
    </source>
</evidence>
<keyword evidence="2" id="KW-1185">Reference proteome</keyword>
<name>A0ACC0G6H1_9ERIC</name>
<dbReference type="Proteomes" id="UP001060215">
    <property type="component" value="Chromosome 10"/>
</dbReference>
<organism evidence="1 2">
    <name type="scientific">Camellia lanceoleosa</name>
    <dbReference type="NCBI Taxonomy" id="1840588"/>
    <lineage>
        <taxon>Eukaryota</taxon>
        <taxon>Viridiplantae</taxon>
        <taxon>Streptophyta</taxon>
        <taxon>Embryophyta</taxon>
        <taxon>Tracheophyta</taxon>
        <taxon>Spermatophyta</taxon>
        <taxon>Magnoliopsida</taxon>
        <taxon>eudicotyledons</taxon>
        <taxon>Gunneridae</taxon>
        <taxon>Pentapetalae</taxon>
        <taxon>asterids</taxon>
        <taxon>Ericales</taxon>
        <taxon>Theaceae</taxon>
        <taxon>Camellia</taxon>
    </lineage>
</organism>
<protein>
    <submittedName>
        <fullName evidence="1">Uncharacterized protein</fullName>
    </submittedName>
</protein>
<accession>A0ACC0G6H1</accession>
<reference evidence="1 2" key="1">
    <citation type="journal article" date="2022" name="Plant J.">
        <title>Chromosome-level genome of Camellia lanceoleosa provides a valuable resource for understanding genome evolution and self-incompatibility.</title>
        <authorList>
            <person name="Gong W."/>
            <person name="Xiao S."/>
            <person name="Wang L."/>
            <person name="Liao Z."/>
            <person name="Chang Y."/>
            <person name="Mo W."/>
            <person name="Hu G."/>
            <person name="Li W."/>
            <person name="Zhao G."/>
            <person name="Zhu H."/>
            <person name="Hu X."/>
            <person name="Ji K."/>
            <person name="Xiang X."/>
            <person name="Song Q."/>
            <person name="Yuan D."/>
            <person name="Jin S."/>
            <person name="Zhang L."/>
        </authorList>
    </citation>
    <scope>NUCLEOTIDE SEQUENCE [LARGE SCALE GENOMIC DNA]</scope>
    <source>
        <strain evidence="1">SQ_2022a</strain>
    </source>
</reference>
<gene>
    <name evidence="1" type="ORF">LOK49_LG10G02219</name>
</gene>
<proteinExistence type="predicted"/>
<dbReference type="EMBL" id="CM045767">
    <property type="protein sequence ID" value="KAI7996098.1"/>
    <property type="molecule type" value="Genomic_DNA"/>
</dbReference>
<comment type="caution">
    <text evidence="1">The sequence shown here is derived from an EMBL/GenBank/DDBJ whole genome shotgun (WGS) entry which is preliminary data.</text>
</comment>
<sequence length="145" mass="16400">MEQRSKGGSVKEGGCTTARRRFGLCSSKKEVAARRRLQQKGRSMWVSEKRRLQQEGGSILFMLLLLLETDESYCSCWKVAEIVHVAAVVAEIWLKYVCYGLCGHCKKLAPESLGAEKDGLDIIQHEWALPKFEQRAEATLRKLIS</sequence>